<evidence type="ECO:0008006" key="3">
    <source>
        <dbReference type="Google" id="ProtNLM"/>
    </source>
</evidence>
<dbReference type="EMBL" id="FR872582">
    <property type="protein sequence ID" value="CCB90076.1"/>
    <property type="molecule type" value="Genomic_DNA"/>
</dbReference>
<evidence type="ECO:0000313" key="1">
    <source>
        <dbReference type="EMBL" id="CCB90076.1"/>
    </source>
</evidence>
<dbReference type="HOGENOM" id="CLU_789632_0_0_0"/>
<accession>F8L442</accession>
<dbReference type="STRING" id="331113.SNE_A21990"/>
<organism evidence="1 2">
    <name type="scientific">Simkania negevensis (strain ATCC VR-1471 / DSM 27360 / Z)</name>
    <dbReference type="NCBI Taxonomy" id="331113"/>
    <lineage>
        <taxon>Bacteria</taxon>
        <taxon>Pseudomonadati</taxon>
        <taxon>Chlamydiota</taxon>
        <taxon>Chlamydiia</taxon>
        <taxon>Parachlamydiales</taxon>
        <taxon>Simkaniaceae</taxon>
        <taxon>Simkania</taxon>
    </lineage>
</organism>
<reference evidence="1 2" key="2">
    <citation type="journal article" date="2011" name="Mol. Biol. Evol.">
        <title>Unity in variety--the pan-genome of the Chlamydiae.</title>
        <authorList>
            <person name="Collingro A."/>
            <person name="Tischler P."/>
            <person name="Weinmaier T."/>
            <person name="Penz T."/>
            <person name="Heinz E."/>
            <person name="Brunham R.C."/>
            <person name="Read T.D."/>
            <person name="Bavoil P.M."/>
            <person name="Sachse K."/>
            <person name="Kahane S."/>
            <person name="Friedman M.G."/>
            <person name="Rattei T."/>
            <person name="Myers G.S."/>
            <person name="Horn M."/>
        </authorList>
    </citation>
    <scope>NUCLEOTIDE SEQUENCE [LARGE SCALE GENOMIC DNA]</scope>
    <source>
        <strain evidence="2">ATCC VR-1471 / Z</strain>
    </source>
</reference>
<evidence type="ECO:0000313" key="2">
    <source>
        <dbReference type="Proteomes" id="UP000000496"/>
    </source>
</evidence>
<name>F8L442_SIMNZ</name>
<dbReference type="Proteomes" id="UP000000496">
    <property type="component" value="Chromosome gsn.131"/>
</dbReference>
<protein>
    <recommendedName>
        <fullName evidence="3">ATP-grasp domain-containing protein</fullName>
    </recommendedName>
</protein>
<dbReference type="AlphaFoldDB" id="F8L442"/>
<dbReference type="SUPFAM" id="SSF56059">
    <property type="entry name" value="Glutathione synthetase ATP-binding domain-like"/>
    <property type="match status" value="1"/>
</dbReference>
<gene>
    <name evidence="1" type="ordered locus">SNE_A21990</name>
</gene>
<sequence>MKKLHIGNVNFEWELKTRSTLPFKQAFLVHPNFLQLQFLPLLYADATDDILVTHLPQKPTPNLKLIAETDFANDKLETWGWSQTAKTWAEKVGAIYEPPPFPIVRDVASKVFSFTHSPNLPGAKLFHTLTEVEKWLKGGTYPKVLKTCYGLAGRGRFLLATSEDFERARKNVIKTFEKGHALIGEPWVQRLLDFSTQWMISKEGKASYLGATIMENKANGQYERTIAGEEEALFGMYYRFLKDHLEMVKMPLAHLAKEGYFGPLGIDAMVYRHPTEMDELLHPIVEFNVRKTMGWLTLIMREKKKAPFLSLSYVSEAGPGLLPHELFLEGDEKISFRKQLKADILNEYGSV</sequence>
<dbReference type="eggNOG" id="COG0027">
    <property type="taxonomic scope" value="Bacteria"/>
</dbReference>
<dbReference type="OrthoDB" id="20966at2"/>
<proteinExistence type="predicted"/>
<dbReference type="KEGG" id="sng:SNE_A21990"/>
<keyword evidence="2" id="KW-1185">Reference proteome</keyword>
<dbReference type="RefSeq" id="WP_013944542.1">
    <property type="nucleotide sequence ID" value="NC_015713.1"/>
</dbReference>
<reference key="1">
    <citation type="journal article" date="2011" name="Mol. Biol. Evol.">
        <title>Unity in variety -- the pan-genome of the Chlamydiae.</title>
        <authorList>
            <person name="Collingro A."/>
            <person name="Tischler P."/>
            <person name="Weinmaier T."/>
            <person name="Penz T."/>
            <person name="Heinz E."/>
            <person name="Brunham R.C."/>
            <person name="Read T.D."/>
            <person name="Bavoil P.M."/>
            <person name="Sachse K."/>
            <person name="Kahane S."/>
            <person name="Friedman M.G."/>
            <person name="Rattei T."/>
            <person name="Myers G.S.A."/>
            <person name="Horn M."/>
        </authorList>
    </citation>
    <scope>NUCLEOTIDE SEQUENCE</scope>
    <source>
        <strain>Z</strain>
    </source>
</reference>